<gene>
    <name evidence="3" type="ORF">Ga0074115_11229</name>
    <name evidence="4" type="ORF">Ga0076813_12719</name>
</gene>
<dbReference type="EMBL" id="LDXT01000085">
    <property type="protein sequence ID" value="KRT54974.1"/>
    <property type="molecule type" value="Genomic_DNA"/>
</dbReference>
<feature type="domain" description="DUF547" evidence="2">
    <location>
        <begin position="89"/>
        <end position="203"/>
    </location>
</feature>
<dbReference type="PANTHER" id="PTHR46361">
    <property type="entry name" value="ELECTRON CARRIER/ PROTEIN DISULFIDE OXIDOREDUCTASE"/>
    <property type="match status" value="1"/>
</dbReference>
<evidence type="ECO:0000313" key="4">
    <source>
        <dbReference type="EMBL" id="KRT58031.1"/>
    </source>
</evidence>
<evidence type="ECO:0000256" key="1">
    <source>
        <dbReference type="SAM" id="SignalP"/>
    </source>
</evidence>
<proteinExistence type="predicted"/>
<organism evidence="3 6">
    <name type="scientific">endosymbiont of Ridgeia piscesae</name>
    <dbReference type="NCBI Taxonomy" id="54398"/>
    <lineage>
        <taxon>Bacteria</taxon>
        <taxon>Pseudomonadati</taxon>
        <taxon>Pseudomonadota</taxon>
        <taxon>Gammaproteobacteria</taxon>
        <taxon>sulfur-oxidizing symbionts</taxon>
    </lineage>
</organism>
<dbReference type="PATRIC" id="fig|54398.3.peg.1725"/>
<feature type="signal peptide" evidence="1">
    <location>
        <begin position="1"/>
        <end position="19"/>
    </location>
</feature>
<name>A0A0T5YXP4_9GAMM</name>
<dbReference type="PANTHER" id="PTHR46361:SF3">
    <property type="entry name" value="ELECTRON CARRIER_ PROTEIN DISULFIDE OXIDOREDUCTASE"/>
    <property type="match status" value="1"/>
</dbReference>
<dbReference type="EMBL" id="LMXI01000423">
    <property type="protein sequence ID" value="KRT58031.1"/>
    <property type="molecule type" value="Genomic_DNA"/>
</dbReference>
<evidence type="ECO:0000313" key="3">
    <source>
        <dbReference type="EMBL" id="KRT54974.1"/>
    </source>
</evidence>
<reference evidence="5 6" key="1">
    <citation type="submission" date="2015-11" db="EMBL/GenBank/DDBJ databases">
        <title>The genome of Candidatus Endoriftia persephone in Ridgeia piscesae and population structure of the North Eastern Pacific vestimentiferan symbionts.</title>
        <authorList>
            <person name="Perez M."/>
            <person name="Juniper K.S."/>
        </authorList>
    </citation>
    <scope>NUCLEOTIDE SEQUENCE [LARGE SCALE GENOMIC DNA]</scope>
    <source>
        <strain evidence="4">Ind10</strain>
        <strain evidence="3">Ind11</strain>
    </source>
</reference>
<dbReference type="Proteomes" id="UP000051634">
    <property type="component" value="Unassembled WGS sequence"/>
</dbReference>
<accession>A0A0T5YXP4</accession>
<dbReference type="STRING" id="54398.Ga0074115_11229"/>
<dbReference type="AlphaFoldDB" id="A0A0T5YXP4"/>
<dbReference type="Pfam" id="PF04784">
    <property type="entry name" value="DUF547"/>
    <property type="match status" value="1"/>
</dbReference>
<feature type="chain" id="PRO_5010437675" description="DUF547 domain-containing protein" evidence="1">
    <location>
        <begin position="20"/>
        <end position="308"/>
    </location>
</feature>
<comment type="caution">
    <text evidence="3">The sequence shown here is derived from an EMBL/GenBank/DDBJ whole genome shotgun (WGS) entry which is preliminary data.</text>
</comment>
<keyword evidence="6" id="KW-1185">Reference proteome</keyword>
<dbReference type="Proteomes" id="UP000051276">
    <property type="component" value="Unassembled WGS sequence"/>
</dbReference>
<evidence type="ECO:0000259" key="2">
    <source>
        <dbReference type="Pfam" id="PF04784"/>
    </source>
</evidence>
<keyword evidence="1" id="KW-0732">Signal</keyword>
<sequence>MILRSLIFALLLLTGSVFAAPSAKLWPVWQAHDESNQQALDHQPWDELLGRYLQVNKGEINRFDYRAMTAADRAQLKGYLQGLQQATVSKLSRAAQRAYWINLYNATTVAVVLEHYPVESILDIDISPGLFSNGPWGKKLLKIEGQEVSLDDIEHRILRPIWRDPRLHYALNCASLGCPNLQPVAFTRENSERLLDAAAQAFINHPRGVEVVDGKLVVSSIYDWFEADFGGSDAGVIKYLRRYAQPPLKEALRGVEEVDDHQYEWGSTRCVSSDHGRGPSFPCSSPSRRRYCCSQGSLWWPCPVRPTG</sequence>
<dbReference type="InterPro" id="IPR006869">
    <property type="entry name" value="DUF547"/>
</dbReference>
<evidence type="ECO:0000313" key="6">
    <source>
        <dbReference type="Proteomes" id="UP000051634"/>
    </source>
</evidence>
<protein>
    <recommendedName>
        <fullName evidence="2">DUF547 domain-containing protein</fullName>
    </recommendedName>
</protein>
<evidence type="ECO:0000313" key="5">
    <source>
        <dbReference type="Proteomes" id="UP000051276"/>
    </source>
</evidence>
<dbReference type="RefSeq" id="WP_232432988.1">
    <property type="nucleotide sequence ID" value="NZ_KQ556885.1"/>
</dbReference>